<evidence type="ECO:0000256" key="1">
    <source>
        <dbReference type="SAM" id="MobiDB-lite"/>
    </source>
</evidence>
<dbReference type="EMBL" id="AZBU02000002">
    <property type="protein sequence ID" value="TKR92251.1"/>
    <property type="molecule type" value="Genomic_DNA"/>
</dbReference>
<protein>
    <submittedName>
        <fullName evidence="2">Uncharacterized protein</fullName>
    </submittedName>
</protein>
<sequence>MRLTRGLTDRSDVYDSVGNDRLPWTLFSLSNKHKLLDRRLRVVVLGRRRRIAHLQPQTNSVKTLENGSFRLSDDDGLRDKEQRDHFYPRTSPVSQMPEKCNVLP</sequence>
<feature type="compositionally biased region" description="Polar residues" evidence="1">
    <location>
        <begin position="56"/>
        <end position="66"/>
    </location>
</feature>
<reference evidence="2" key="2">
    <citation type="journal article" date="2015" name="Genome Biol.">
        <title>Comparative genomics of Steinernema reveals deeply conserved gene regulatory networks.</title>
        <authorList>
            <person name="Dillman A.R."/>
            <person name="Macchietto M."/>
            <person name="Porter C.F."/>
            <person name="Rogers A."/>
            <person name="Williams B."/>
            <person name="Antoshechkin I."/>
            <person name="Lee M.M."/>
            <person name="Goodwin Z."/>
            <person name="Lu X."/>
            <person name="Lewis E.E."/>
            <person name="Goodrich-Blair H."/>
            <person name="Stock S.P."/>
            <person name="Adams B.J."/>
            <person name="Sternberg P.W."/>
            <person name="Mortazavi A."/>
        </authorList>
    </citation>
    <scope>NUCLEOTIDE SEQUENCE [LARGE SCALE GENOMIC DNA]</scope>
    <source>
        <strain evidence="2">ALL</strain>
    </source>
</reference>
<gene>
    <name evidence="2" type="ORF">L596_006942</name>
</gene>
<feature type="region of interest" description="Disordered" evidence="1">
    <location>
        <begin position="56"/>
        <end position="76"/>
    </location>
</feature>
<accession>A0A4U5P8E9</accession>
<name>A0A4U5P8E9_STECR</name>
<proteinExistence type="predicted"/>
<evidence type="ECO:0000313" key="2">
    <source>
        <dbReference type="EMBL" id="TKR92251.1"/>
    </source>
</evidence>
<reference evidence="2" key="3">
    <citation type="journal article" date="2019" name="G3 (Bethesda)">
        <title>Hybrid Assembly of the Genome of the Entomopathogenic Nematode Steinernema carpocapsae Identifies the X-Chromosome.</title>
        <authorList>
            <person name="Serra L."/>
            <person name="Macchietto M."/>
            <person name="Macias-Munoz A."/>
            <person name="McGill C.J."/>
            <person name="Rodriguez I.M."/>
            <person name="Rodriguez B."/>
            <person name="Murad R."/>
            <person name="Mortazavi A."/>
        </authorList>
    </citation>
    <scope>NUCLEOTIDE SEQUENCE</scope>
    <source>
        <strain evidence="2">ALL</strain>
    </source>
</reference>
<reference evidence="2" key="1">
    <citation type="submission" date="2013-11" db="EMBL/GenBank/DDBJ databases">
        <authorList>
            <person name="Sternberg P."/>
            <person name="Dillman A."/>
            <person name="Macchietto M."/>
        </authorList>
    </citation>
    <scope>NUCLEOTIDE SEQUENCE</scope>
    <source>
        <strain evidence="2">ALL</strain>
    </source>
</reference>
<feature type="region of interest" description="Disordered" evidence="1">
    <location>
        <begin position="85"/>
        <end position="104"/>
    </location>
</feature>
<comment type="caution">
    <text evidence="2">The sequence shown here is derived from an EMBL/GenBank/DDBJ whole genome shotgun (WGS) entry which is preliminary data.</text>
</comment>
<organism evidence="2">
    <name type="scientific">Steinernema carpocapsae</name>
    <name type="common">Entomopathogenic nematode</name>
    <dbReference type="NCBI Taxonomy" id="34508"/>
    <lineage>
        <taxon>Eukaryota</taxon>
        <taxon>Metazoa</taxon>
        <taxon>Ecdysozoa</taxon>
        <taxon>Nematoda</taxon>
        <taxon>Chromadorea</taxon>
        <taxon>Rhabditida</taxon>
        <taxon>Tylenchina</taxon>
        <taxon>Panagrolaimomorpha</taxon>
        <taxon>Strongyloidoidea</taxon>
        <taxon>Steinernematidae</taxon>
        <taxon>Steinernema</taxon>
    </lineage>
</organism>
<dbReference type="AlphaFoldDB" id="A0A4U5P8E9"/>